<evidence type="ECO:0000313" key="2">
    <source>
        <dbReference type="EMBL" id="RKJ99790.1"/>
    </source>
</evidence>
<dbReference type="Proteomes" id="UP000216225">
    <property type="component" value="Unassembled WGS sequence"/>
</dbReference>
<keyword evidence="1" id="KW-1133">Transmembrane helix</keyword>
<sequence length="193" mass="21292">MRNLNDNLAPGTMRVLDRRPTLQRRSFLRGGGLGAIGIAVIPAAGIAATKDAAARQSFRHLGAATGKTLVRMARDLYPHDKLADGFYLEAVAPYDAAAAKDKGVKSLLGEGVQDLDRRARQRHGMPYAEVKTEDERVALLKDIESTPFFKKVQGDLVTGLYNNKKLWPLFGYEGSSWQKGGYVNRGFDDIDWL</sequence>
<proteinExistence type="predicted"/>
<reference evidence="2 3" key="1">
    <citation type="submission" date="2018-09" db="EMBL/GenBank/DDBJ databases">
        <title>Genome comparison of Alicycliphilus sp. BQ1, a polyurethanolytic bacterium, with its closest phylogenetic relatives Alicycliphilus denitrificans BC and K601, unable to attack polyurethane.</title>
        <authorList>
            <person name="Loza-Tavera H."/>
            <person name="Lozano L."/>
            <person name="Cevallos M."/>
            <person name="Maya-Lucas O."/>
            <person name="Garcia-Mena J."/>
            <person name="Hernandez J."/>
        </authorList>
    </citation>
    <scope>NUCLEOTIDE SEQUENCE [LARGE SCALE GENOMIC DNA]</scope>
    <source>
        <strain evidence="2 3">BQ1</strain>
    </source>
</reference>
<keyword evidence="1" id="KW-0812">Transmembrane</keyword>
<dbReference type="PROSITE" id="PS51318">
    <property type="entry name" value="TAT"/>
    <property type="match status" value="1"/>
</dbReference>
<dbReference type="InterPro" id="IPR006311">
    <property type="entry name" value="TAT_signal"/>
</dbReference>
<keyword evidence="1" id="KW-0472">Membrane</keyword>
<feature type="transmembrane region" description="Helical" evidence="1">
    <location>
        <begin position="27"/>
        <end position="48"/>
    </location>
</feature>
<dbReference type="EMBL" id="NKDB02000001">
    <property type="protein sequence ID" value="RKJ99790.1"/>
    <property type="molecule type" value="Genomic_DNA"/>
</dbReference>
<accession>A0A3R7F2G9</accession>
<evidence type="ECO:0000256" key="1">
    <source>
        <dbReference type="SAM" id="Phobius"/>
    </source>
</evidence>
<gene>
    <name evidence="2" type="ORF">CE154_008765</name>
</gene>
<protein>
    <submittedName>
        <fullName evidence="2">Gluconate 2-dehydrogenase subunit 3 family protein</fullName>
    </submittedName>
</protein>
<evidence type="ECO:0000313" key="3">
    <source>
        <dbReference type="Proteomes" id="UP000216225"/>
    </source>
</evidence>
<dbReference type="RefSeq" id="WP_094436886.1">
    <property type="nucleotide sequence ID" value="NZ_NKDB02000001.1"/>
</dbReference>
<comment type="caution">
    <text evidence="2">The sequence shown here is derived from an EMBL/GenBank/DDBJ whole genome shotgun (WGS) entry which is preliminary data.</text>
</comment>
<name>A0A3R7F2G9_9BURK</name>
<organism evidence="2 3">
    <name type="scientific">Alicycliphilus denitrificans</name>
    <dbReference type="NCBI Taxonomy" id="179636"/>
    <lineage>
        <taxon>Bacteria</taxon>
        <taxon>Pseudomonadati</taxon>
        <taxon>Pseudomonadota</taxon>
        <taxon>Betaproteobacteria</taxon>
        <taxon>Burkholderiales</taxon>
        <taxon>Comamonadaceae</taxon>
        <taxon>Alicycliphilus</taxon>
    </lineage>
</organism>
<dbReference type="AlphaFoldDB" id="A0A3R7F2G9"/>